<evidence type="ECO:0000256" key="9">
    <source>
        <dbReference type="ARBA" id="ARBA00023315"/>
    </source>
</evidence>
<evidence type="ECO:0000256" key="10">
    <source>
        <dbReference type="ARBA" id="ARBA00030465"/>
    </source>
</evidence>
<protein>
    <recommendedName>
        <fullName evidence="6">Phthiocerol/phthiodiolone dimycocerosyl transferase</fullName>
        <ecNumber evidence="5">2.3.1.282</ecNumber>
    </recommendedName>
    <alternativeName>
        <fullName evidence="12">Acyltransferase PapA5</fullName>
    </alternativeName>
    <alternativeName>
        <fullName evidence="10">Phthiocerol/phthiodiolone O-acyltransferase</fullName>
    </alternativeName>
    <alternativeName>
        <fullName evidence="11">Polyketide synthase-associated protein A5</fullName>
    </alternativeName>
</protein>
<keyword evidence="7" id="KW-0443">Lipid metabolism</keyword>
<sequence>MTAIRFLTPTEEMFFDMGAFIGYTVCVRGSLDEQRLSDAFAVLRDRYPALRARLGLVDGRLVYAAADGPLPGISVREGDVDTPLAGFDPDPGRILSDLRVVGDGIRACVALLVHHTVADARHGLALLAQLWSLYTDRMRGEPPRSAYPESLERVLADRGVRRTDRDDNRLFTPPSGEPTPLTDGGARGHVAARARCLLSADATTTLRDIGRDRGVTVHGLVSAAIMRAHADVENVALPEISYVSAVDLRTRITPAVAPTAATDLLGYSPFHAETDTTDLVDLARGVNEQLSAQLDSGSIQIGALYTPDLAKIAPEPASRPKTGLMGTNWGVVPPLPSPDGLLIEDFRPASYRNPPSGVLSTDGVHGRQSHFISTFAGRLGIELMSYDASPGELATAEHKIAAVERHLMSLL</sequence>
<dbReference type="Gene3D" id="3.30.559.10">
    <property type="entry name" value="Chloramphenicol acetyltransferase-like domain"/>
    <property type="match status" value="1"/>
</dbReference>
<feature type="domain" description="Phthiocerol/phthiodiolone dimycocerosyl transferase C-terminal" evidence="14">
    <location>
        <begin position="190"/>
        <end position="383"/>
    </location>
</feature>
<evidence type="ECO:0000313" key="16">
    <source>
        <dbReference type="Proteomes" id="UP000503540"/>
    </source>
</evidence>
<dbReference type="GO" id="GO:0016746">
    <property type="term" value="F:acyltransferase activity"/>
    <property type="evidence" value="ECO:0007669"/>
    <property type="project" value="UniProtKB-KW"/>
</dbReference>
<dbReference type="Proteomes" id="UP000503540">
    <property type="component" value="Chromosome"/>
</dbReference>
<proteinExistence type="inferred from homology"/>
<keyword evidence="8" id="KW-0808">Transferase</keyword>
<evidence type="ECO:0000256" key="6">
    <source>
        <dbReference type="ARBA" id="ARBA00013449"/>
    </source>
</evidence>
<comment type="similarity">
    <text evidence="4">Belongs to the acyltransferase PapA5 family.</text>
</comment>
<keyword evidence="7" id="KW-0444">Lipid biosynthesis</keyword>
<evidence type="ECO:0000256" key="3">
    <source>
        <dbReference type="ARBA" id="ARBA00001907"/>
    </source>
</evidence>
<evidence type="ECO:0000256" key="8">
    <source>
        <dbReference type="ARBA" id="ARBA00022679"/>
    </source>
</evidence>
<feature type="region of interest" description="Disordered" evidence="13">
    <location>
        <begin position="165"/>
        <end position="186"/>
    </location>
</feature>
<evidence type="ECO:0000256" key="11">
    <source>
        <dbReference type="ARBA" id="ARBA00032317"/>
    </source>
</evidence>
<dbReference type="RefSeq" id="WP_167476490.1">
    <property type="nucleotide sequence ID" value="NZ_CP046172.1"/>
</dbReference>
<dbReference type="Gene3D" id="3.30.559.30">
    <property type="entry name" value="Nonribosomal peptide synthetase, condensation domain"/>
    <property type="match status" value="1"/>
</dbReference>
<organism evidence="15 16">
    <name type="scientific">Nocardia arthritidis</name>
    <dbReference type="NCBI Taxonomy" id="228602"/>
    <lineage>
        <taxon>Bacteria</taxon>
        <taxon>Bacillati</taxon>
        <taxon>Actinomycetota</taxon>
        <taxon>Actinomycetes</taxon>
        <taxon>Mycobacteriales</taxon>
        <taxon>Nocardiaceae</taxon>
        <taxon>Nocardia</taxon>
    </lineage>
</organism>
<dbReference type="KEGG" id="nah:F5544_30935"/>
<keyword evidence="16" id="KW-1185">Reference proteome</keyword>
<dbReference type="EMBL" id="CP046172">
    <property type="protein sequence ID" value="QIS14030.1"/>
    <property type="molecule type" value="Genomic_DNA"/>
</dbReference>
<evidence type="ECO:0000259" key="14">
    <source>
        <dbReference type="Pfam" id="PF16911"/>
    </source>
</evidence>
<accession>A0A6G9YLL4</accession>
<name>A0A6G9YLL4_9NOCA</name>
<dbReference type="InterPro" id="IPR031641">
    <property type="entry name" value="PapA_C"/>
</dbReference>
<dbReference type="SUPFAM" id="SSF52777">
    <property type="entry name" value="CoA-dependent acyltransferases"/>
    <property type="match status" value="2"/>
</dbReference>
<comment type="catalytic activity">
    <reaction evidence="1">
        <text>2 a mycocerosyl-[mycocerosic acid synthase] + a phthiocerol = a dimycocerosyl phthiocerol + 2 holo-[mycocerosic acid synthase].</text>
        <dbReference type="EC" id="2.3.1.282"/>
    </reaction>
</comment>
<evidence type="ECO:0000313" key="15">
    <source>
        <dbReference type="EMBL" id="QIS14030.1"/>
    </source>
</evidence>
<dbReference type="Pfam" id="PF16911">
    <property type="entry name" value="PapA_C"/>
    <property type="match status" value="1"/>
</dbReference>
<dbReference type="EC" id="2.3.1.282" evidence="5"/>
<evidence type="ECO:0000256" key="13">
    <source>
        <dbReference type="SAM" id="MobiDB-lite"/>
    </source>
</evidence>
<evidence type="ECO:0000256" key="2">
    <source>
        <dbReference type="ARBA" id="ARBA00000625"/>
    </source>
</evidence>
<dbReference type="InterPro" id="IPR023213">
    <property type="entry name" value="CAT-like_dom_sf"/>
</dbReference>
<evidence type="ECO:0000256" key="1">
    <source>
        <dbReference type="ARBA" id="ARBA00000026"/>
    </source>
</evidence>
<evidence type="ECO:0000256" key="5">
    <source>
        <dbReference type="ARBA" id="ARBA00012866"/>
    </source>
</evidence>
<comment type="catalytic activity">
    <reaction evidence="2">
        <text>2 a mycocerosyl-[mycocerosic acid synthase] + a phenolphthiocerol = a dimycocerosyl phenolphthiocerol + 2 holo-[mycocerosic acid synthase].</text>
        <dbReference type="EC" id="2.3.1.282"/>
    </reaction>
</comment>
<evidence type="ECO:0000256" key="7">
    <source>
        <dbReference type="ARBA" id="ARBA00022516"/>
    </source>
</evidence>
<reference evidence="15 16" key="1">
    <citation type="journal article" date="2019" name="ACS Chem. Biol.">
        <title>Identification and Mobilization of a Cryptic Antibiotic Biosynthesis Gene Locus from a Human-Pathogenic Nocardia Isolate.</title>
        <authorList>
            <person name="Herisse M."/>
            <person name="Ishida K."/>
            <person name="Porter J.L."/>
            <person name="Howden B."/>
            <person name="Hertweck C."/>
            <person name="Stinear T.P."/>
            <person name="Pidot S.J."/>
        </authorList>
    </citation>
    <scope>NUCLEOTIDE SEQUENCE [LARGE SCALE GENOMIC DNA]</scope>
    <source>
        <strain evidence="15 16">AUSMDU00012717</strain>
    </source>
</reference>
<gene>
    <name evidence="15" type="ORF">F5544_30935</name>
</gene>
<keyword evidence="9" id="KW-0012">Acyltransferase</keyword>
<comment type="catalytic activity">
    <reaction evidence="3">
        <text>2 a mycocerosyl-[mycocerosic acid synthase] + a phthiodiolone = a dimycocerosyl phthiodiolone + 2 holo-[mycocerosic acid synthase].</text>
        <dbReference type="EC" id="2.3.1.282"/>
    </reaction>
</comment>
<dbReference type="AlphaFoldDB" id="A0A6G9YLL4"/>
<evidence type="ECO:0000256" key="12">
    <source>
        <dbReference type="ARBA" id="ARBA00033407"/>
    </source>
</evidence>
<evidence type="ECO:0000256" key="4">
    <source>
        <dbReference type="ARBA" id="ARBA00006558"/>
    </source>
</evidence>